<dbReference type="EMBL" id="QGTX01000001">
    <property type="protein sequence ID" value="PWW21454.1"/>
    <property type="molecule type" value="Genomic_DNA"/>
</dbReference>
<protein>
    <submittedName>
        <fullName evidence="2">Uncharacterized protein</fullName>
    </submittedName>
</protein>
<keyword evidence="1" id="KW-0472">Membrane</keyword>
<accession>A0A317QFC9</accession>
<proteinExistence type="predicted"/>
<reference evidence="3" key="1">
    <citation type="submission" date="2018-05" db="EMBL/GenBank/DDBJ databases">
        <authorList>
            <person name="Klenk H.-P."/>
            <person name="Huntemann M."/>
            <person name="Clum A."/>
            <person name="Pillay M."/>
            <person name="Palaniappan K."/>
            <person name="Varghese N."/>
            <person name="Mikhailova N."/>
            <person name="Stamatis D."/>
            <person name="Reddy T."/>
            <person name="Daum C."/>
            <person name="Shapiro N."/>
            <person name="Ivanova N."/>
            <person name="Kyrpides N."/>
            <person name="Woyke T."/>
        </authorList>
    </citation>
    <scope>NUCLEOTIDE SEQUENCE [LARGE SCALE GENOMIC DNA]</scope>
    <source>
        <strain evidence="3">DSM 45417</strain>
    </source>
</reference>
<organism evidence="2 3">
    <name type="scientific">Geodermatophilus normandii</name>
    <dbReference type="NCBI Taxonomy" id="1137989"/>
    <lineage>
        <taxon>Bacteria</taxon>
        <taxon>Bacillati</taxon>
        <taxon>Actinomycetota</taxon>
        <taxon>Actinomycetes</taxon>
        <taxon>Geodermatophilales</taxon>
        <taxon>Geodermatophilaceae</taxon>
        <taxon>Geodermatophilus</taxon>
    </lineage>
</organism>
<gene>
    <name evidence="2" type="ORF">JD79_00586</name>
</gene>
<dbReference type="OrthoDB" id="156718at2"/>
<evidence type="ECO:0000256" key="1">
    <source>
        <dbReference type="SAM" id="Phobius"/>
    </source>
</evidence>
<keyword evidence="3" id="KW-1185">Reference proteome</keyword>
<feature type="transmembrane region" description="Helical" evidence="1">
    <location>
        <begin position="20"/>
        <end position="47"/>
    </location>
</feature>
<evidence type="ECO:0000313" key="2">
    <source>
        <dbReference type="EMBL" id="PWW21454.1"/>
    </source>
</evidence>
<dbReference type="Proteomes" id="UP000246661">
    <property type="component" value="Unassembled WGS sequence"/>
</dbReference>
<evidence type="ECO:0000313" key="3">
    <source>
        <dbReference type="Proteomes" id="UP000246661"/>
    </source>
</evidence>
<comment type="caution">
    <text evidence="2">The sequence shown here is derived from an EMBL/GenBank/DDBJ whole genome shotgun (WGS) entry which is preliminary data.</text>
</comment>
<dbReference type="RefSeq" id="WP_146220373.1">
    <property type="nucleotide sequence ID" value="NZ_QGTX01000001.1"/>
</dbReference>
<keyword evidence="1" id="KW-1133">Transmembrane helix</keyword>
<keyword evidence="1" id="KW-0812">Transmembrane</keyword>
<dbReference type="AlphaFoldDB" id="A0A317QFC9"/>
<name>A0A317QFC9_9ACTN</name>
<feature type="transmembrane region" description="Helical" evidence="1">
    <location>
        <begin position="203"/>
        <end position="226"/>
    </location>
</feature>
<sequence>MTTTYDPPPLTPVPAPRRRAALAVTGTVMTALGGLAAAAAAAVIVAFGSSGSLDSGSAEVSTSSAALVTDVAAMEDVDGIAAVTGSPTLRLSATSTGPSGVFVGVGPADAVTEYLSGVAFDRITDFSVDPLRLDVTGEPGVASAAPPGDQDFWVASATSQSVADLAWPVQDGDYQLVVMNADGSPGLTSTAQVRLELPNAFPVSLGVLIGGGVLATAGIALVVVAVTRSRRAATT</sequence>